<dbReference type="PANTHER" id="PTHR10687:SF2">
    <property type="entry name" value="SECRETORY CARRIER-ASSOCIATED MEMBRANE PROTEIN"/>
    <property type="match status" value="1"/>
</dbReference>
<reference evidence="7 8" key="1">
    <citation type="journal article" date="2018" name="Gigascience">
        <title>Genomes of trombidid mites reveal novel predicted allergens and laterally-transferred genes associated with secondary metabolism.</title>
        <authorList>
            <person name="Dong X."/>
            <person name="Chaisiri K."/>
            <person name="Xia D."/>
            <person name="Armstrong S.D."/>
            <person name="Fang Y."/>
            <person name="Donnelly M.J."/>
            <person name="Kadowaki T."/>
            <person name="McGarry J.W."/>
            <person name="Darby A.C."/>
            <person name="Makepeace B.L."/>
        </authorList>
    </citation>
    <scope>NUCLEOTIDE SEQUENCE [LARGE SCALE GENOMIC DNA]</scope>
    <source>
        <strain evidence="7">UoL-UT</strain>
    </source>
</reference>
<dbReference type="Pfam" id="PF04144">
    <property type="entry name" value="SCAMP"/>
    <property type="match status" value="1"/>
</dbReference>
<evidence type="ECO:0000256" key="4">
    <source>
        <dbReference type="ARBA" id="ARBA00023136"/>
    </source>
</evidence>
<name>A0A443SK67_9ACAR</name>
<dbReference type="VEuPathDB" id="VectorBase:LDEU004117"/>
<comment type="similarity">
    <text evidence="5">Belongs to the SCAMP family.</text>
</comment>
<dbReference type="InterPro" id="IPR007273">
    <property type="entry name" value="SCAMP"/>
</dbReference>
<keyword evidence="2 5" id="KW-0812">Transmembrane</keyword>
<evidence type="ECO:0000256" key="2">
    <source>
        <dbReference type="ARBA" id="ARBA00022692"/>
    </source>
</evidence>
<feature type="transmembrane region" description="Helical" evidence="5">
    <location>
        <begin position="213"/>
        <end position="236"/>
    </location>
</feature>
<dbReference type="GO" id="GO:0015031">
    <property type="term" value="P:protein transport"/>
    <property type="evidence" value="ECO:0007669"/>
    <property type="project" value="InterPro"/>
</dbReference>
<keyword evidence="4 5" id="KW-0472">Membrane</keyword>
<keyword evidence="8" id="KW-1185">Reference proteome</keyword>
<dbReference type="Proteomes" id="UP000288716">
    <property type="component" value="Unassembled WGS sequence"/>
</dbReference>
<feature type="transmembrane region" description="Helical" evidence="5">
    <location>
        <begin position="152"/>
        <end position="174"/>
    </location>
</feature>
<dbReference type="GO" id="GO:0032588">
    <property type="term" value="C:trans-Golgi network membrane"/>
    <property type="evidence" value="ECO:0007669"/>
    <property type="project" value="TreeGrafter"/>
</dbReference>
<evidence type="ECO:0000256" key="6">
    <source>
        <dbReference type="SAM" id="MobiDB-lite"/>
    </source>
</evidence>
<dbReference type="EMBL" id="NCKV01001678">
    <property type="protein sequence ID" value="RWS27924.1"/>
    <property type="molecule type" value="Genomic_DNA"/>
</dbReference>
<keyword evidence="5" id="KW-0813">Transport</keyword>
<evidence type="ECO:0000256" key="3">
    <source>
        <dbReference type="ARBA" id="ARBA00022989"/>
    </source>
</evidence>
<accession>A0A443SK67</accession>
<feature type="transmembrane region" description="Helical" evidence="5">
    <location>
        <begin position="180"/>
        <end position="201"/>
    </location>
</feature>
<dbReference type="OrthoDB" id="242866at2759"/>
<dbReference type="STRING" id="299467.A0A443SK67"/>
<evidence type="ECO:0000313" key="7">
    <source>
        <dbReference type="EMBL" id="RWS27924.1"/>
    </source>
</evidence>
<evidence type="ECO:0000256" key="1">
    <source>
        <dbReference type="ARBA" id="ARBA00004141"/>
    </source>
</evidence>
<evidence type="ECO:0000313" key="8">
    <source>
        <dbReference type="Proteomes" id="UP000288716"/>
    </source>
</evidence>
<comment type="caution">
    <text evidence="7">The sequence shown here is derived from an EMBL/GenBank/DDBJ whole genome shotgun (WGS) entry which is preliminary data.</text>
</comment>
<feature type="compositionally biased region" description="Polar residues" evidence="6">
    <location>
        <begin position="18"/>
        <end position="30"/>
    </location>
</feature>
<feature type="compositionally biased region" description="Basic and acidic residues" evidence="6">
    <location>
        <begin position="86"/>
        <end position="95"/>
    </location>
</feature>
<organism evidence="7 8">
    <name type="scientific">Leptotrombidium deliense</name>
    <dbReference type="NCBI Taxonomy" id="299467"/>
    <lineage>
        <taxon>Eukaryota</taxon>
        <taxon>Metazoa</taxon>
        <taxon>Ecdysozoa</taxon>
        <taxon>Arthropoda</taxon>
        <taxon>Chelicerata</taxon>
        <taxon>Arachnida</taxon>
        <taxon>Acari</taxon>
        <taxon>Acariformes</taxon>
        <taxon>Trombidiformes</taxon>
        <taxon>Prostigmata</taxon>
        <taxon>Anystina</taxon>
        <taxon>Parasitengona</taxon>
        <taxon>Trombiculoidea</taxon>
        <taxon>Trombiculidae</taxon>
        <taxon>Leptotrombidium</taxon>
    </lineage>
</organism>
<dbReference type="GO" id="GO:0055038">
    <property type="term" value="C:recycling endosome membrane"/>
    <property type="evidence" value="ECO:0007669"/>
    <property type="project" value="TreeGrafter"/>
</dbReference>
<protein>
    <recommendedName>
        <fullName evidence="5">Secretory carrier-associated membrane protein</fullName>
        <shortName evidence="5">Secretory carrier membrane protein</shortName>
    </recommendedName>
</protein>
<dbReference type="PANTHER" id="PTHR10687">
    <property type="entry name" value="SECRETORY CARRIER-ASSOCIATED MEMBRANE PROTEIN SCAMP"/>
    <property type="match status" value="1"/>
</dbReference>
<feature type="region of interest" description="Disordered" evidence="6">
    <location>
        <begin position="1"/>
        <end position="95"/>
    </location>
</feature>
<dbReference type="AlphaFoldDB" id="A0A443SK67"/>
<comment type="subcellular location">
    <subcellularLocation>
        <location evidence="1 5">Membrane</location>
        <topology evidence="1 5">Multi-pass membrane protein</topology>
    </subcellularLocation>
</comment>
<feature type="transmembrane region" description="Helical" evidence="5">
    <location>
        <begin position="256"/>
        <end position="281"/>
    </location>
</feature>
<gene>
    <name evidence="7" type="ORF">B4U80_10029</name>
</gene>
<sequence length="347" mass="37992">MSNFPNDNPFADPFADPSITQATKTRNTNDPGLEDYNPFANKTKPAANYEPAVLPTTGQPSSGSVQQPKPPTYSQSAAQNISQADLQRRQEELERKAAELAAREEALRNSQPGVRENNWPPVPKICPFGPCFYQDINVEIPPEFQKLVRYCYYLWMYYVVVLIANLLGGLALLIKTGEGGVFGFSIVALLLFSPLSFMCWFRPLYKAFRNDSSFNFIVFFLVFFCQLILSIIWAIGVPSAGGCGLYIAIANTGHGIMFSFFMFLVAIILISNAVASFLVLVKVHSIYRSSGASLAKAQAEFATGVLRNEQVQQVATAAATGAARQAMNQTFSGNTGNTANTGPGLRY</sequence>
<feature type="compositionally biased region" description="Polar residues" evidence="6">
    <location>
        <begin position="56"/>
        <end position="82"/>
    </location>
</feature>
<keyword evidence="3 5" id="KW-1133">Transmembrane helix</keyword>
<evidence type="ECO:0000256" key="5">
    <source>
        <dbReference type="RuleBase" id="RU363122"/>
    </source>
</evidence>
<proteinExistence type="inferred from homology"/>